<evidence type="ECO:0000256" key="2">
    <source>
        <dbReference type="SAM" id="MobiDB-lite"/>
    </source>
</evidence>
<keyword evidence="4" id="KW-1185">Reference proteome</keyword>
<dbReference type="Pfam" id="PF05071">
    <property type="entry name" value="NDUFA12"/>
    <property type="match status" value="1"/>
</dbReference>
<feature type="region of interest" description="Disordered" evidence="2">
    <location>
        <begin position="107"/>
        <end position="184"/>
    </location>
</feature>
<dbReference type="EMBL" id="JALJOT010000012">
    <property type="protein sequence ID" value="KAK9904855.1"/>
    <property type="molecule type" value="Genomic_DNA"/>
</dbReference>
<evidence type="ECO:0000313" key="3">
    <source>
        <dbReference type="EMBL" id="KAK9904855.1"/>
    </source>
</evidence>
<evidence type="ECO:0008006" key="5">
    <source>
        <dbReference type="Google" id="ProtNLM"/>
    </source>
</evidence>
<comment type="similarity">
    <text evidence="1">Belongs to the complex I NDUFA12 subunit family.</text>
</comment>
<sequence>MGSLLRRLRTGLSRLISSKELVGHDIHGNKYYRWPDTSVHGEPIEKRIVKTPDGRYDPRLVPPEWIQWLKQTRGEPPSPEEILQMEAKRQAIKHRAAALDAAEAQRRFQEATLGQQAEQAGGPNQDRFVQQLTGRGYAAEDQASASQPQDRQSSHDPSPDGQRAQRPTDGGKGQFEADVWKPGG</sequence>
<evidence type="ECO:0000313" key="4">
    <source>
        <dbReference type="Proteomes" id="UP001491310"/>
    </source>
</evidence>
<dbReference type="Proteomes" id="UP001491310">
    <property type="component" value="Unassembled WGS sequence"/>
</dbReference>
<name>A0ABR2YGP7_9CHLO</name>
<dbReference type="PANTHER" id="PTHR32470">
    <property type="entry name" value="ADH DEHYDROGENASE [UBIQUINONE] 1 ALPHA SUBCOMPLEX ASSEMBLY FACTOR 2"/>
    <property type="match status" value="1"/>
</dbReference>
<dbReference type="InterPro" id="IPR007763">
    <property type="entry name" value="NDUFA12"/>
</dbReference>
<dbReference type="PANTHER" id="PTHR32470:SF2">
    <property type="entry name" value="NADH DEHYDROGENASE [UBIQUINONE] 1 ALPHA SUBCOMPLEX ASSEMBLY FACTOR 2"/>
    <property type="match status" value="1"/>
</dbReference>
<gene>
    <name evidence="3" type="ORF">WJX75_003869</name>
</gene>
<organism evidence="3 4">
    <name type="scientific">Coccomyxa subellipsoidea</name>
    <dbReference type="NCBI Taxonomy" id="248742"/>
    <lineage>
        <taxon>Eukaryota</taxon>
        <taxon>Viridiplantae</taxon>
        <taxon>Chlorophyta</taxon>
        <taxon>core chlorophytes</taxon>
        <taxon>Trebouxiophyceae</taxon>
        <taxon>Trebouxiophyceae incertae sedis</taxon>
        <taxon>Coccomyxaceae</taxon>
        <taxon>Coccomyxa</taxon>
    </lineage>
</organism>
<proteinExistence type="inferred from homology"/>
<comment type="caution">
    <text evidence="3">The sequence shown here is derived from an EMBL/GenBank/DDBJ whole genome shotgun (WGS) entry which is preliminary data.</text>
</comment>
<evidence type="ECO:0000256" key="1">
    <source>
        <dbReference type="ARBA" id="ARBA00007355"/>
    </source>
</evidence>
<dbReference type="InterPro" id="IPR052618">
    <property type="entry name" value="ComplexI_NDUFA12"/>
</dbReference>
<accession>A0ABR2YGP7</accession>
<protein>
    <recommendedName>
        <fullName evidence="5">NADH dehydrogenase [ubiquinone] 1 alpha subcomplex subunit 12</fullName>
    </recommendedName>
</protein>
<reference evidence="3 4" key="1">
    <citation type="journal article" date="2024" name="Nat. Commun.">
        <title>Phylogenomics reveals the evolutionary origins of lichenization in chlorophyte algae.</title>
        <authorList>
            <person name="Puginier C."/>
            <person name="Libourel C."/>
            <person name="Otte J."/>
            <person name="Skaloud P."/>
            <person name="Haon M."/>
            <person name="Grisel S."/>
            <person name="Petersen M."/>
            <person name="Berrin J.G."/>
            <person name="Delaux P.M."/>
            <person name="Dal Grande F."/>
            <person name="Keller J."/>
        </authorList>
    </citation>
    <scope>NUCLEOTIDE SEQUENCE [LARGE SCALE GENOMIC DNA]</scope>
    <source>
        <strain evidence="3 4">SAG 216-7</strain>
    </source>
</reference>